<evidence type="ECO:0000313" key="2">
    <source>
        <dbReference type="EMBL" id="NMQ20131.1"/>
    </source>
</evidence>
<dbReference type="RefSeq" id="WP_169249416.1">
    <property type="nucleotide sequence ID" value="NZ_SPMZ01000039.1"/>
</dbReference>
<evidence type="ECO:0000259" key="1">
    <source>
        <dbReference type="PROSITE" id="PS51677"/>
    </source>
</evidence>
<sequence>MPSLTLKVDVDTLRGTLEGVPRLVELFRQHRTDATFLFSLGPDHTGWAIRRVFQRGFLGKVKRTSVVEHYGVRTLLYGVLLPGPDIGRRAGEVMRSVHAAGFETGIHCWDHVLWQDRVAVADREWTAREWGKAVARYAEIFGEAATVHGAAGWQMNDHALRLADDDGFTCCSDARGTHPFQPVVAGATLRCPQWPTTLPTLDELIGVDGVTPDNVADRLLELTRVAPPTGHVFTLHAELEGMKFLPILDRLLTGWRDQGYRLGALRAAVAERAFDTLPRHALRYGAVPGRSGTLLVQGVAVD</sequence>
<feature type="domain" description="NodB homology" evidence="1">
    <location>
        <begin position="2"/>
        <end position="263"/>
    </location>
</feature>
<evidence type="ECO:0000313" key="3">
    <source>
        <dbReference type="Proteomes" id="UP000760480"/>
    </source>
</evidence>
<reference evidence="2 3" key="1">
    <citation type="submission" date="2019-03" db="EMBL/GenBank/DDBJ databases">
        <title>Metabolic reconstructions from genomes of highly enriched 'Candidatus Accumulibacter' and 'Candidatus Competibacter' bioreactor populations.</title>
        <authorList>
            <person name="Annavajhala M.K."/>
            <person name="Welles L."/>
            <person name="Abbas B."/>
            <person name="Sorokin D."/>
            <person name="Park H."/>
            <person name="Van Loosdrecht M."/>
            <person name="Chandran K."/>
        </authorList>
    </citation>
    <scope>NUCLEOTIDE SEQUENCE [LARGE SCALE GENOMIC DNA]</scope>
    <source>
        <strain evidence="2 3">SBR_G</strain>
    </source>
</reference>
<comment type="caution">
    <text evidence="2">The sequence shown here is derived from an EMBL/GenBank/DDBJ whole genome shotgun (WGS) entry which is preliminary data.</text>
</comment>
<organism evidence="2 3">
    <name type="scientific">Candidatus Competibacter phosphatis</name>
    <dbReference type="NCBI Taxonomy" id="221280"/>
    <lineage>
        <taxon>Bacteria</taxon>
        <taxon>Pseudomonadati</taxon>
        <taxon>Pseudomonadota</taxon>
        <taxon>Gammaproteobacteria</taxon>
        <taxon>Candidatus Competibacteraceae</taxon>
        <taxon>Candidatus Competibacter</taxon>
    </lineage>
</organism>
<dbReference type="InterPro" id="IPR002509">
    <property type="entry name" value="NODB_dom"/>
</dbReference>
<name>A0ABX1TN41_9GAMM</name>
<protein>
    <submittedName>
        <fullName evidence="2">4-deoxy-4-formamido-L-arabinose-phosphoundecaprenol deformylase</fullName>
    </submittedName>
</protein>
<dbReference type="InterPro" id="IPR011330">
    <property type="entry name" value="Glyco_hydro/deAcase_b/a-brl"/>
</dbReference>
<accession>A0ABX1TN41</accession>
<dbReference type="PROSITE" id="PS51677">
    <property type="entry name" value="NODB"/>
    <property type="match status" value="1"/>
</dbReference>
<dbReference type="SUPFAM" id="SSF88713">
    <property type="entry name" value="Glycoside hydrolase/deacetylase"/>
    <property type="match status" value="1"/>
</dbReference>
<dbReference type="Proteomes" id="UP000760480">
    <property type="component" value="Unassembled WGS sequence"/>
</dbReference>
<dbReference type="EMBL" id="SPMZ01000039">
    <property type="protein sequence ID" value="NMQ20131.1"/>
    <property type="molecule type" value="Genomic_DNA"/>
</dbReference>
<keyword evidence="3" id="KW-1185">Reference proteome</keyword>
<gene>
    <name evidence="2" type="ORF">E4P82_13545</name>
</gene>
<proteinExistence type="predicted"/>
<dbReference type="Gene3D" id="3.20.20.370">
    <property type="entry name" value="Glycoside hydrolase/deacetylase"/>
    <property type="match status" value="1"/>
</dbReference>